<gene>
    <name evidence="1" type="ORF">CFP56_011666</name>
</gene>
<comment type="caution">
    <text evidence="1">The sequence shown here is derived from an EMBL/GenBank/DDBJ whole genome shotgun (WGS) entry which is preliminary data.</text>
</comment>
<protein>
    <submittedName>
        <fullName evidence="1">Uncharacterized protein</fullName>
    </submittedName>
</protein>
<proteinExistence type="predicted"/>
<evidence type="ECO:0000313" key="2">
    <source>
        <dbReference type="Proteomes" id="UP000237347"/>
    </source>
</evidence>
<reference evidence="1 2" key="1">
    <citation type="journal article" date="2018" name="Sci. Data">
        <title>The draft genome sequence of cork oak.</title>
        <authorList>
            <person name="Ramos A.M."/>
            <person name="Usie A."/>
            <person name="Barbosa P."/>
            <person name="Barros P.M."/>
            <person name="Capote T."/>
            <person name="Chaves I."/>
            <person name="Simoes F."/>
            <person name="Abreu I."/>
            <person name="Carrasquinho I."/>
            <person name="Faro C."/>
            <person name="Guimaraes J.B."/>
            <person name="Mendonca D."/>
            <person name="Nobrega F."/>
            <person name="Rodrigues L."/>
            <person name="Saibo N.J.M."/>
            <person name="Varela M.C."/>
            <person name="Egas C."/>
            <person name="Matos J."/>
            <person name="Miguel C.M."/>
            <person name="Oliveira M.M."/>
            <person name="Ricardo C.P."/>
            <person name="Goncalves S."/>
        </authorList>
    </citation>
    <scope>NUCLEOTIDE SEQUENCE [LARGE SCALE GENOMIC DNA]</scope>
    <source>
        <strain evidence="2">cv. HL8</strain>
    </source>
</reference>
<keyword evidence="2" id="KW-1185">Reference proteome</keyword>
<organism evidence="1 2">
    <name type="scientific">Quercus suber</name>
    <name type="common">Cork oak</name>
    <dbReference type="NCBI Taxonomy" id="58331"/>
    <lineage>
        <taxon>Eukaryota</taxon>
        <taxon>Viridiplantae</taxon>
        <taxon>Streptophyta</taxon>
        <taxon>Embryophyta</taxon>
        <taxon>Tracheophyta</taxon>
        <taxon>Spermatophyta</taxon>
        <taxon>Magnoliopsida</taxon>
        <taxon>eudicotyledons</taxon>
        <taxon>Gunneridae</taxon>
        <taxon>Pentapetalae</taxon>
        <taxon>rosids</taxon>
        <taxon>fabids</taxon>
        <taxon>Fagales</taxon>
        <taxon>Fagaceae</taxon>
        <taxon>Quercus</taxon>
    </lineage>
</organism>
<dbReference type="EMBL" id="PKMF04000192">
    <property type="protein sequence ID" value="KAK7844057.1"/>
    <property type="molecule type" value="Genomic_DNA"/>
</dbReference>
<evidence type="ECO:0000313" key="1">
    <source>
        <dbReference type="EMBL" id="KAK7844057.1"/>
    </source>
</evidence>
<sequence length="146" mass="16710">MPNVVHQYLHLFKSTYFQGKLLKHNLDSEVVDALKDLRRTLSENELKTQKGIGLEAPRLSGKKHGINVKAVEKVSAIVEGNGKVVNDEVGVKGVGNGAVRQWIWHWLMLRRKCMLRYLYRQGSPILRKHILVDHCRLVGTDWLYGV</sequence>
<accession>A0AAW0KY33</accession>
<name>A0AAW0KY33_QUESU</name>
<dbReference type="Proteomes" id="UP000237347">
    <property type="component" value="Unassembled WGS sequence"/>
</dbReference>
<dbReference type="AlphaFoldDB" id="A0AAW0KY33"/>